<dbReference type="InterPro" id="IPR036568">
    <property type="entry name" value="GGCT-like_sf"/>
</dbReference>
<evidence type="ECO:0000256" key="1">
    <source>
        <dbReference type="ARBA" id="ARBA00008861"/>
    </source>
</evidence>
<dbReference type="GO" id="GO:0005829">
    <property type="term" value="C:cytosol"/>
    <property type="evidence" value="ECO:0007669"/>
    <property type="project" value="TreeGrafter"/>
</dbReference>
<dbReference type="Gene3D" id="3.10.490.10">
    <property type="entry name" value="Gamma-glutamyl cyclotransferase-like"/>
    <property type="match status" value="1"/>
</dbReference>
<evidence type="ECO:0000256" key="3">
    <source>
        <dbReference type="RuleBase" id="RU367036"/>
    </source>
</evidence>
<evidence type="ECO:0000259" key="4">
    <source>
        <dbReference type="Pfam" id="PF06094"/>
    </source>
</evidence>
<proteinExistence type="inferred from homology"/>
<accession>A0A8K0KKV5</accession>
<dbReference type="EMBL" id="KZ309032">
    <property type="protein sequence ID" value="KAG8236472.1"/>
    <property type="molecule type" value="Genomic_DNA"/>
</dbReference>
<organism evidence="5 6">
    <name type="scientific">Ladona fulva</name>
    <name type="common">Scarce chaser dragonfly</name>
    <name type="synonym">Libellula fulva</name>
    <dbReference type="NCBI Taxonomy" id="123851"/>
    <lineage>
        <taxon>Eukaryota</taxon>
        <taxon>Metazoa</taxon>
        <taxon>Ecdysozoa</taxon>
        <taxon>Arthropoda</taxon>
        <taxon>Hexapoda</taxon>
        <taxon>Insecta</taxon>
        <taxon>Pterygota</taxon>
        <taxon>Palaeoptera</taxon>
        <taxon>Odonata</taxon>
        <taxon>Epiprocta</taxon>
        <taxon>Anisoptera</taxon>
        <taxon>Libelluloidea</taxon>
        <taxon>Libellulidae</taxon>
        <taxon>Ladona</taxon>
    </lineage>
</organism>
<reference evidence="5" key="2">
    <citation type="submission" date="2017-10" db="EMBL/GenBank/DDBJ databases">
        <title>Ladona fulva Genome sequencing and assembly.</title>
        <authorList>
            <person name="Murali S."/>
            <person name="Richards S."/>
            <person name="Bandaranaike D."/>
            <person name="Bellair M."/>
            <person name="Blankenburg K."/>
            <person name="Chao H."/>
            <person name="Dinh H."/>
            <person name="Doddapaneni H."/>
            <person name="Dugan-Rocha S."/>
            <person name="Elkadiri S."/>
            <person name="Gnanaolivu R."/>
            <person name="Hernandez B."/>
            <person name="Skinner E."/>
            <person name="Javaid M."/>
            <person name="Lee S."/>
            <person name="Li M."/>
            <person name="Ming W."/>
            <person name="Munidasa M."/>
            <person name="Muniz J."/>
            <person name="Nguyen L."/>
            <person name="Hughes D."/>
            <person name="Osuji N."/>
            <person name="Pu L.-L."/>
            <person name="Puazo M."/>
            <person name="Qu C."/>
            <person name="Quiroz J."/>
            <person name="Raj R."/>
            <person name="Weissenberger G."/>
            <person name="Xin Y."/>
            <person name="Zou X."/>
            <person name="Han Y."/>
            <person name="Worley K."/>
            <person name="Muzny D."/>
            <person name="Gibbs R."/>
        </authorList>
    </citation>
    <scope>NUCLEOTIDE SEQUENCE</scope>
    <source>
        <strain evidence="5">Sampled in the wild</strain>
    </source>
</reference>
<dbReference type="SUPFAM" id="SSF110857">
    <property type="entry name" value="Gamma-glutamyl cyclotransferase-like"/>
    <property type="match status" value="1"/>
</dbReference>
<dbReference type="OrthoDB" id="113620at2759"/>
<comment type="caution">
    <text evidence="5">The sequence shown here is derived from an EMBL/GenBank/DDBJ whole genome shotgun (WGS) entry which is preliminary data.</text>
</comment>
<dbReference type="InterPro" id="IPR013024">
    <property type="entry name" value="GGCT-like"/>
</dbReference>
<dbReference type="Proteomes" id="UP000792457">
    <property type="component" value="Unassembled WGS sequence"/>
</dbReference>
<dbReference type="GO" id="GO:0061929">
    <property type="term" value="F:gamma-glutamylaminecyclotransferase activity"/>
    <property type="evidence" value="ECO:0007669"/>
    <property type="project" value="InterPro"/>
</dbReference>
<evidence type="ECO:0000313" key="5">
    <source>
        <dbReference type="EMBL" id="KAG8236472.1"/>
    </source>
</evidence>
<feature type="domain" description="Gamma-glutamylcyclotransferase AIG2-like" evidence="4">
    <location>
        <begin position="6"/>
        <end position="122"/>
    </location>
</feature>
<name>A0A8K0KKV5_LADFU</name>
<dbReference type="InterPro" id="IPR009288">
    <property type="entry name" value="AIG2-like_dom"/>
</dbReference>
<dbReference type="AlphaFoldDB" id="A0A8K0KKV5"/>
<dbReference type="CDD" id="cd06661">
    <property type="entry name" value="GGCT_like"/>
    <property type="match status" value="1"/>
</dbReference>
<evidence type="ECO:0000313" key="6">
    <source>
        <dbReference type="Proteomes" id="UP000792457"/>
    </source>
</evidence>
<dbReference type="InterPro" id="IPR039126">
    <property type="entry name" value="GGACT"/>
</dbReference>
<gene>
    <name evidence="5" type="ORF">J437_LFUL016972</name>
</gene>
<keyword evidence="6" id="KW-1185">Reference proteome</keyword>
<comment type="similarity">
    <text evidence="1 3">Belongs to the gamma-glutamylcyclotransferase family.</text>
</comment>
<dbReference type="Pfam" id="PF06094">
    <property type="entry name" value="GGACT"/>
    <property type="match status" value="1"/>
</dbReference>
<dbReference type="PANTHER" id="PTHR12510">
    <property type="entry name" value="TROPONIN C-AKIN-1 PROTEIN"/>
    <property type="match status" value="1"/>
</dbReference>
<evidence type="ECO:0000256" key="2">
    <source>
        <dbReference type="PIRSR" id="PIRSR639126-1"/>
    </source>
</evidence>
<feature type="active site" description="Proton acceptor" evidence="2">
    <location>
        <position position="84"/>
    </location>
</feature>
<sequence>MTTHKVFVYGTLKRGEPNHNWITDPNNGKAVFLGNGKTKKRFPLIIGTRYNIPFLLYGADKGHNVLGEIYEVDEAMLGKLDELEDHPTFYERQIEEIQKINSEVSPENFHSVNCWVYFLKNFRPELLNSPMLQCYQSKGDHGLPYLERYLREPGYSIIGEVRN</sequence>
<protein>
    <recommendedName>
        <fullName evidence="3">Gamma-glutamylcyclotransferase family protein</fullName>
    </recommendedName>
</protein>
<dbReference type="PANTHER" id="PTHR12510:SF4">
    <property type="entry name" value="GAMMA-GLUTAMYLAMINECYCLOTRANSFERASE"/>
    <property type="match status" value="1"/>
</dbReference>
<reference evidence="5" key="1">
    <citation type="submission" date="2013-04" db="EMBL/GenBank/DDBJ databases">
        <authorList>
            <person name="Qu J."/>
            <person name="Murali S.C."/>
            <person name="Bandaranaike D."/>
            <person name="Bellair M."/>
            <person name="Blankenburg K."/>
            <person name="Chao H."/>
            <person name="Dinh H."/>
            <person name="Doddapaneni H."/>
            <person name="Downs B."/>
            <person name="Dugan-Rocha S."/>
            <person name="Elkadiri S."/>
            <person name="Gnanaolivu R.D."/>
            <person name="Hernandez B."/>
            <person name="Javaid M."/>
            <person name="Jayaseelan J.C."/>
            <person name="Lee S."/>
            <person name="Li M."/>
            <person name="Ming W."/>
            <person name="Munidasa M."/>
            <person name="Muniz J."/>
            <person name="Nguyen L."/>
            <person name="Ongeri F."/>
            <person name="Osuji N."/>
            <person name="Pu L.-L."/>
            <person name="Puazo M."/>
            <person name="Qu C."/>
            <person name="Quiroz J."/>
            <person name="Raj R."/>
            <person name="Weissenberger G."/>
            <person name="Xin Y."/>
            <person name="Zou X."/>
            <person name="Han Y."/>
            <person name="Richards S."/>
            <person name="Worley K."/>
            <person name="Muzny D."/>
            <person name="Gibbs R."/>
        </authorList>
    </citation>
    <scope>NUCLEOTIDE SEQUENCE</scope>
    <source>
        <strain evidence="5">Sampled in the wild</strain>
    </source>
</reference>